<gene>
    <name evidence="5" type="ORF">g.64578</name>
</gene>
<dbReference type="PANTHER" id="PTHR12143:SF19">
    <property type="entry name" value="PEPTIDE-N(4)-(N-ACETYL-BETA-GLUCOSAMINYL)ASPARAGINE AMIDASE"/>
    <property type="match status" value="1"/>
</dbReference>
<feature type="domain" description="Transglutaminase-like" evidence="4">
    <location>
        <begin position="142"/>
        <end position="202"/>
    </location>
</feature>
<protein>
    <recommendedName>
        <fullName evidence="4">Transglutaminase-like domain-containing protein</fullName>
    </recommendedName>
</protein>
<sequence>MAQDAGLSGPCIASPWPPPDRPAGVRVLRWQRHHPPGPDGGARFAGGSPPGFGRGCAYWGGLPGWPRGCKALPCLSMCRVGWAWWSGPRPVAPRGLMHESRTPSIPALTLLSPPSTTMPEVYTCSACGAETRFPRYNDPLKLLETRRGRCGEWANAFALCCAAAGLRARQALDWTDHVWAEVFLPLRAGEAPGRWVHADPCEAAMDTPLLY</sequence>
<dbReference type="GO" id="GO:0005634">
    <property type="term" value="C:nucleus"/>
    <property type="evidence" value="ECO:0007669"/>
    <property type="project" value="TreeGrafter"/>
</dbReference>
<proteinExistence type="inferred from homology"/>
<dbReference type="GO" id="GO:0005829">
    <property type="term" value="C:cytosol"/>
    <property type="evidence" value="ECO:0007669"/>
    <property type="project" value="TreeGrafter"/>
</dbReference>
<name>A0A1D2A6B9_AUXPR</name>
<evidence type="ECO:0000256" key="3">
    <source>
        <dbReference type="ARBA" id="ARBA00022833"/>
    </source>
</evidence>
<dbReference type="AlphaFoldDB" id="A0A1D2A6B9"/>
<evidence type="ECO:0000313" key="5">
    <source>
        <dbReference type="EMBL" id="JAT74762.1"/>
    </source>
</evidence>
<organism evidence="5">
    <name type="scientific">Auxenochlorella protothecoides</name>
    <name type="common">Green microalga</name>
    <name type="synonym">Chlorella protothecoides</name>
    <dbReference type="NCBI Taxonomy" id="3075"/>
    <lineage>
        <taxon>Eukaryota</taxon>
        <taxon>Viridiplantae</taxon>
        <taxon>Chlorophyta</taxon>
        <taxon>core chlorophytes</taxon>
        <taxon>Trebouxiophyceae</taxon>
        <taxon>Chlorellales</taxon>
        <taxon>Chlorellaceae</taxon>
        <taxon>Auxenochlorella</taxon>
    </lineage>
</organism>
<dbReference type="SMART" id="SM00460">
    <property type="entry name" value="TGc"/>
    <property type="match status" value="1"/>
</dbReference>
<dbReference type="Pfam" id="PF01841">
    <property type="entry name" value="Transglut_core"/>
    <property type="match status" value="1"/>
</dbReference>
<dbReference type="EMBL" id="GDKF01003860">
    <property type="protein sequence ID" value="JAT74762.1"/>
    <property type="molecule type" value="Transcribed_RNA"/>
</dbReference>
<feature type="non-terminal residue" evidence="5">
    <location>
        <position position="211"/>
    </location>
</feature>
<dbReference type="GO" id="GO:0000224">
    <property type="term" value="F:peptide-N4-(N-acetyl-beta-glucosaminyl)asparagine amidase activity"/>
    <property type="evidence" value="ECO:0007669"/>
    <property type="project" value="TreeGrafter"/>
</dbReference>
<dbReference type="InterPro" id="IPR002931">
    <property type="entry name" value="Transglutaminase-like"/>
</dbReference>
<keyword evidence="2" id="KW-0479">Metal-binding</keyword>
<dbReference type="InterPro" id="IPR038765">
    <property type="entry name" value="Papain-like_cys_pep_sf"/>
</dbReference>
<dbReference type="Gene3D" id="3.10.620.30">
    <property type="match status" value="1"/>
</dbReference>
<dbReference type="InterPro" id="IPR050883">
    <property type="entry name" value="PNGase"/>
</dbReference>
<dbReference type="GO" id="GO:0006516">
    <property type="term" value="P:glycoprotein catabolic process"/>
    <property type="evidence" value="ECO:0007669"/>
    <property type="project" value="TreeGrafter"/>
</dbReference>
<keyword evidence="3" id="KW-0862">Zinc</keyword>
<evidence type="ECO:0000256" key="1">
    <source>
        <dbReference type="ARBA" id="ARBA00009390"/>
    </source>
</evidence>
<evidence type="ECO:0000259" key="4">
    <source>
        <dbReference type="SMART" id="SM00460"/>
    </source>
</evidence>
<accession>A0A1D2A6B9</accession>
<dbReference type="PANTHER" id="PTHR12143">
    <property type="entry name" value="PEPTIDE N-GLYCANASE PNGASE -RELATED"/>
    <property type="match status" value="1"/>
</dbReference>
<dbReference type="SUPFAM" id="SSF54001">
    <property type="entry name" value="Cysteine proteinases"/>
    <property type="match status" value="1"/>
</dbReference>
<reference evidence="5" key="1">
    <citation type="submission" date="2015-08" db="EMBL/GenBank/DDBJ databases">
        <authorList>
            <person name="Babu N.S."/>
            <person name="Beckwith C.J."/>
            <person name="Beseler K.G."/>
            <person name="Brison A."/>
            <person name="Carone J.V."/>
            <person name="Caskin T.P."/>
            <person name="Diamond M."/>
            <person name="Durham M.E."/>
            <person name="Foxe J.M."/>
            <person name="Go M."/>
            <person name="Henderson B.A."/>
            <person name="Jones I.B."/>
            <person name="McGettigan J.A."/>
            <person name="Micheletti S.J."/>
            <person name="Nasrallah M.E."/>
            <person name="Ortiz D."/>
            <person name="Piller C.R."/>
            <person name="Privatt S.R."/>
            <person name="Schneider S.L."/>
            <person name="Sharp S."/>
            <person name="Smith T.C."/>
            <person name="Stanton J.D."/>
            <person name="Ullery H.E."/>
            <person name="Wilson R.J."/>
            <person name="Serrano M.G."/>
            <person name="Buck G."/>
            <person name="Lee V."/>
            <person name="Wang Y."/>
            <person name="Carvalho R."/>
            <person name="Voegtly L."/>
            <person name="Shi R."/>
            <person name="Duckworth R."/>
            <person name="Johnson A."/>
            <person name="Loviza R."/>
            <person name="Walstead R."/>
            <person name="Shah Z."/>
            <person name="Kiflezghi M."/>
            <person name="Wade K."/>
            <person name="Ball S.L."/>
            <person name="Bradley K.W."/>
            <person name="Asai D.J."/>
            <person name="Bowman C.A."/>
            <person name="Russell D.A."/>
            <person name="Pope W.H."/>
            <person name="Jacobs-Sera D."/>
            <person name="Hendrix R.W."/>
            <person name="Hatfull G.F."/>
        </authorList>
    </citation>
    <scope>NUCLEOTIDE SEQUENCE</scope>
</reference>
<dbReference type="GO" id="GO:0046872">
    <property type="term" value="F:metal ion binding"/>
    <property type="evidence" value="ECO:0007669"/>
    <property type="project" value="UniProtKB-KW"/>
</dbReference>
<evidence type="ECO:0000256" key="2">
    <source>
        <dbReference type="ARBA" id="ARBA00022723"/>
    </source>
</evidence>
<comment type="similarity">
    <text evidence="1">Belongs to the transglutaminase-like superfamily. PNGase family.</text>
</comment>